<accession>A0ABS6SYI4</accession>
<feature type="signal peptide" evidence="2">
    <location>
        <begin position="1"/>
        <end position="24"/>
    </location>
</feature>
<reference evidence="3 4" key="1">
    <citation type="submission" date="2021-05" db="EMBL/GenBank/DDBJ databases">
        <title>Culturable bacteria isolated from Daya Bay.</title>
        <authorList>
            <person name="Zheng W."/>
            <person name="Yu S."/>
            <person name="Huang Y."/>
        </authorList>
    </citation>
    <scope>NUCLEOTIDE SEQUENCE [LARGE SCALE GENOMIC DNA]</scope>
    <source>
        <strain evidence="3 4">DP4N28-5</strain>
    </source>
</reference>
<dbReference type="Pfam" id="PF03401">
    <property type="entry name" value="TctC"/>
    <property type="match status" value="1"/>
</dbReference>
<evidence type="ECO:0000313" key="4">
    <source>
        <dbReference type="Proteomes" id="UP000756530"/>
    </source>
</evidence>
<sequence>MLKGKTILSTVLATMLALPGYAQDDDYPSRPIEVIVPFQTGGEADLFSRRIVQAVNDNNLLPQPMVVVNKPGAGTTLASRDVKNADPDGYKVLYLHQTLITSNIMGTSDYGPEAFDPIAETHHVCVAYATGGDSGIGDIETLVKMSQDEPGSIKDATLLGSLSHFSTAMLNSASGADIRFVNVGGGGERISSVMGGHTQSMIITPYNVSRDDLGLNGLLYFGPERHHLMPDVPTAKEMGWDIESCVNYWWMTTKGTPSDRVQLLSDTLREAMSLPEVVEYIETKGLNVEFLEGDAFRASIDANVERLNSVASMVQ</sequence>
<dbReference type="PANTHER" id="PTHR42928:SF5">
    <property type="entry name" value="BLR1237 PROTEIN"/>
    <property type="match status" value="1"/>
</dbReference>
<organism evidence="3 4">
    <name type="scientific">Maritimibacter dapengensis</name>
    <dbReference type="NCBI Taxonomy" id="2836868"/>
    <lineage>
        <taxon>Bacteria</taxon>
        <taxon>Pseudomonadati</taxon>
        <taxon>Pseudomonadota</taxon>
        <taxon>Alphaproteobacteria</taxon>
        <taxon>Rhodobacterales</taxon>
        <taxon>Roseobacteraceae</taxon>
        <taxon>Maritimibacter</taxon>
    </lineage>
</organism>
<keyword evidence="4" id="KW-1185">Reference proteome</keyword>
<evidence type="ECO:0000256" key="1">
    <source>
        <dbReference type="ARBA" id="ARBA00006987"/>
    </source>
</evidence>
<protein>
    <submittedName>
        <fullName evidence="3">Tripartite tricarboxylate transporter substrate binding protein</fullName>
    </submittedName>
</protein>
<evidence type="ECO:0000256" key="2">
    <source>
        <dbReference type="SAM" id="SignalP"/>
    </source>
</evidence>
<dbReference type="InterPro" id="IPR005064">
    <property type="entry name" value="BUG"/>
</dbReference>
<gene>
    <name evidence="3" type="ORF">KJP28_01590</name>
</gene>
<evidence type="ECO:0000313" key="3">
    <source>
        <dbReference type="EMBL" id="MBV7377598.1"/>
    </source>
</evidence>
<keyword evidence="2" id="KW-0732">Signal</keyword>
<feature type="chain" id="PRO_5046465391" evidence="2">
    <location>
        <begin position="25"/>
        <end position="315"/>
    </location>
</feature>
<dbReference type="PANTHER" id="PTHR42928">
    <property type="entry name" value="TRICARBOXYLATE-BINDING PROTEIN"/>
    <property type="match status" value="1"/>
</dbReference>
<comment type="caution">
    <text evidence="3">The sequence shown here is derived from an EMBL/GenBank/DDBJ whole genome shotgun (WGS) entry which is preliminary data.</text>
</comment>
<dbReference type="EMBL" id="JAHUZE010000001">
    <property type="protein sequence ID" value="MBV7377598.1"/>
    <property type="molecule type" value="Genomic_DNA"/>
</dbReference>
<name>A0ABS6SYI4_9RHOB</name>
<comment type="similarity">
    <text evidence="1">Belongs to the UPF0065 (bug) family.</text>
</comment>
<dbReference type="Proteomes" id="UP000756530">
    <property type="component" value="Unassembled WGS sequence"/>
</dbReference>
<dbReference type="PIRSF" id="PIRSF017082">
    <property type="entry name" value="YflP"/>
    <property type="match status" value="1"/>
</dbReference>
<proteinExistence type="inferred from homology"/>
<dbReference type="CDD" id="cd07012">
    <property type="entry name" value="PBP2_Bug_TTT"/>
    <property type="match status" value="1"/>
</dbReference>
<dbReference type="RefSeq" id="WP_218390476.1">
    <property type="nucleotide sequence ID" value="NZ_JAHUZE010000001.1"/>
</dbReference>